<dbReference type="SFLD" id="SFLDS00005">
    <property type="entry name" value="Isoprenoid_Synthase_Type_I"/>
    <property type="match status" value="1"/>
</dbReference>
<dbReference type="PANTHER" id="PTHR31480">
    <property type="entry name" value="BIFUNCTIONAL LYCOPENE CYCLASE/PHYTOENE SYNTHASE"/>
    <property type="match status" value="1"/>
</dbReference>
<dbReference type="InterPro" id="IPR008949">
    <property type="entry name" value="Isoprenoid_synthase_dom_sf"/>
</dbReference>
<evidence type="ECO:0000313" key="1">
    <source>
        <dbReference type="EMBL" id="SCA54947.1"/>
    </source>
</evidence>
<dbReference type="SFLD" id="SFLDG01018">
    <property type="entry name" value="Squalene/Phytoene_Synthase_Lik"/>
    <property type="match status" value="1"/>
</dbReference>
<dbReference type="AlphaFoldDB" id="A0A1C3RCD9"/>
<name>A0A1C3RCD9_9PROT</name>
<dbReference type="Proteomes" id="UP000231658">
    <property type="component" value="Unassembled WGS sequence"/>
</dbReference>
<dbReference type="SUPFAM" id="SSF48576">
    <property type="entry name" value="Terpenoid synthases"/>
    <property type="match status" value="1"/>
</dbReference>
<proteinExistence type="predicted"/>
<protein>
    <submittedName>
        <fullName evidence="1">Squalene/phytoene synthase</fullName>
    </submittedName>
</protein>
<sequence>MSKNANTENFPVASLLLAPSVRSEVMEFYSFARKVDDIADSAHLSADEKHQQLDMKTESPFLKDLLVAFRQDVDQNRYKTWDELLDYCQYSANPVGRFLLHVHGESPEGQKASDALCSALQILNHLQDCQKDYKAIDRIYLPEEFLKDGESYEHFLSLPAMEPRFREIFDLCLERTQALLLEAIKLPKLIKNKRLRYQAKVTVLCGLALAGKLRRNDPLANRVELSKLDKLLLAYKGFYPL</sequence>
<dbReference type="Gene3D" id="1.10.600.10">
    <property type="entry name" value="Farnesyl Diphosphate Synthase"/>
    <property type="match status" value="2"/>
</dbReference>
<keyword evidence="2" id="KW-1185">Reference proteome</keyword>
<dbReference type="Pfam" id="PF00494">
    <property type="entry name" value="SQS_PSY"/>
    <property type="match status" value="2"/>
</dbReference>
<organism evidence="1 2">
    <name type="scientific">Candidatus Terasakiella magnetica</name>
    <dbReference type="NCBI Taxonomy" id="1867952"/>
    <lineage>
        <taxon>Bacteria</taxon>
        <taxon>Pseudomonadati</taxon>
        <taxon>Pseudomonadota</taxon>
        <taxon>Alphaproteobacteria</taxon>
        <taxon>Rhodospirillales</taxon>
        <taxon>Terasakiellaceae</taxon>
        <taxon>Terasakiella</taxon>
    </lineage>
</organism>
<accession>A0A1C3RCD9</accession>
<dbReference type="GO" id="GO:0016765">
    <property type="term" value="F:transferase activity, transferring alkyl or aryl (other than methyl) groups"/>
    <property type="evidence" value="ECO:0007669"/>
    <property type="project" value="UniProtKB-ARBA"/>
</dbReference>
<reference evidence="1 2" key="1">
    <citation type="submission" date="2016-07" db="EMBL/GenBank/DDBJ databases">
        <authorList>
            <person name="Lefevre C.T."/>
        </authorList>
    </citation>
    <scope>NUCLEOTIDE SEQUENCE [LARGE SCALE GENOMIC DNA]</scope>
    <source>
        <strain evidence="1">PR1</strain>
    </source>
</reference>
<dbReference type="RefSeq" id="WP_240492837.1">
    <property type="nucleotide sequence ID" value="NZ_FLYE01000001.1"/>
</dbReference>
<evidence type="ECO:0000313" key="2">
    <source>
        <dbReference type="Proteomes" id="UP000231658"/>
    </source>
</evidence>
<dbReference type="STRING" id="1867952.MTBPR1_10194"/>
<gene>
    <name evidence="1" type="ORF">MTBPR1_10194</name>
</gene>
<dbReference type="InterPro" id="IPR002060">
    <property type="entry name" value="Squ/phyt_synthse"/>
</dbReference>
<dbReference type="EMBL" id="FLYE01000001">
    <property type="protein sequence ID" value="SCA54947.1"/>
    <property type="molecule type" value="Genomic_DNA"/>
</dbReference>